<dbReference type="Proteomes" id="UP000004221">
    <property type="component" value="Unassembled WGS sequence"/>
</dbReference>
<dbReference type="PANTHER" id="PTHR42718">
    <property type="entry name" value="MAJOR FACILITATOR SUPERFAMILY MULTIDRUG TRANSPORTER MFSC"/>
    <property type="match status" value="1"/>
</dbReference>
<protein>
    <recommendedName>
        <fullName evidence="9">Drug resistance transporter, EmrB/QacA subfamily</fullName>
    </recommendedName>
</protein>
<evidence type="ECO:0000256" key="6">
    <source>
        <dbReference type="SAM" id="Phobius"/>
    </source>
</evidence>
<comment type="caution">
    <text evidence="7">The sequence shown here is derived from an EMBL/GenBank/DDBJ whole genome shotgun (WGS) entry which is preliminary data.</text>
</comment>
<dbReference type="InterPro" id="IPR036259">
    <property type="entry name" value="MFS_trans_sf"/>
</dbReference>
<evidence type="ECO:0000313" key="7">
    <source>
        <dbReference type="EMBL" id="CCF85252.1"/>
    </source>
</evidence>
<reference evidence="7 8" key="1">
    <citation type="journal article" date="2012" name="ISME J.">
        <title>Nitrification expanded: discovery, physiology and genomics of a nitrite-oxidizing bacterium from the phylum Chloroflexi.</title>
        <authorList>
            <person name="Sorokin D.Y."/>
            <person name="Lucker S."/>
            <person name="Vejmelkova D."/>
            <person name="Kostrikina N.A."/>
            <person name="Kleerebezem R."/>
            <person name="Rijpstra W.I."/>
            <person name="Damste J.S."/>
            <person name="Le Paslier D."/>
            <person name="Muyzer G."/>
            <person name="Wagner M."/>
            <person name="van Loosdrecht M.C."/>
            <person name="Daims H."/>
        </authorList>
    </citation>
    <scope>NUCLEOTIDE SEQUENCE [LARGE SCALE GENOMIC DNA]</scope>
    <source>
        <strain evidence="8">none</strain>
    </source>
</reference>
<evidence type="ECO:0000256" key="5">
    <source>
        <dbReference type="ARBA" id="ARBA00023136"/>
    </source>
</evidence>
<dbReference type="Gene3D" id="1.20.1250.20">
    <property type="entry name" value="MFS general substrate transporter like domains"/>
    <property type="match status" value="1"/>
</dbReference>
<dbReference type="GO" id="GO:0016020">
    <property type="term" value="C:membrane"/>
    <property type="evidence" value="ECO:0007669"/>
    <property type="project" value="UniProtKB-SubCell"/>
</dbReference>
<evidence type="ECO:0000256" key="2">
    <source>
        <dbReference type="ARBA" id="ARBA00022448"/>
    </source>
</evidence>
<evidence type="ECO:0000313" key="8">
    <source>
        <dbReference type="Proteomes" id="UP000004221"/>
    </source>
</evidence>
<keyword evidence="8" id="KW-1185">Reference proteome</keyword>
<evidence type="ECO:0000256" key="1">
    <source>
        <dbReference type="ARBA" id="ARBA00004141"/>
    </source>
</evidence>
<name>I4EKP0_9BACT</name>
<accession>I4EKP0</accession>
<keyword evidence="5 6" id="KW-0472">Membrane</keyword>
<dbReference type="SUPFAM" id="SSF103473">
    <property type="entry name" value="MFS general substrate transporter"/>
    <property type="match status" value="1"/>
</dbReference>
<proteinExistence type="predicted"/>
<keyword evidence="2" id="KW-0813">Transport</keyword>
<gene>
    <name evidence="7" type="ORF">NITHO_4710007</name>
</gene>
<dbReference type="AlphaFoldDB" id="I4EKP0"/>
<evidence type="ECO:0000256" key="3">
    <source>
        <dbReference type="ARBA" id="ARBA00022692"/>
    </source>
</evidence>
<keyword evidence="4 6" id="KW-1133">Transmembrane helix</keyword>
<evidence type="ECO:0008006" key="9">
    <source>
        <dbReference type="Google" id="ProtNLM"/>
    </source>
</evidence>
<dbReference type="PANTHER" id="PTHR42718:SF9">
    <property type="entry name" value="MAJOR FACILITATOR SUPERFAMILY MULTIDRUG TRANSPORTER MFSC"/>
    <property type="match status" value="1"/>
</dbReference>
<dbReference type="EMBL" id="CAGS01000414">
    <property type="protein sequence ID" value="CCF85252.1"/>
    <property type="molecule type" value="Genomic_DNA"/>
</dbReference>
<keyword evidence="3 6" id="KW-0812">Transmembrane</keyword>
<comment type="subcellular location">
    <subcellularLocation>
        <location evidence="1">Membrane</location>
        <topology evidence="1">Multi-pass membrane protein</topology>
    </subcellularLocation>
</comment>
<evidence type="ECO:0000256" key="4">
    <source>
        <dbReference type="ARBA" id="ARBA00022989"/>
    </source>
</evidence>
<organism evidence="7 8">
    <name type="scientific">Nitrolancea hollandica Lb</name>
    <dbReference type="NCBI Taxonomy" id="1129897"/>
    <lineage>
        <taxon>Bacteria</taxon>
        <taxon>Pseudomonadati</taxon>
        <taxon>Thermomicrobiota</taxon>
        <taxon>Thermomicrobia</taxon>
        <taxon>Sphaerobacterales</taxon>
        <taxon>Sphaerobacterineae</taxon>
        <taxon>Sphaerobacteraceae</taxon>
        <taxon>Nitrolancea</taxon>
    </lineage>
</organism>
<sequence length="168" mass="17524">MGSIFAPLSTIAMRDISPRMAGAASGILNTTRQVGSAIGTAVVGAILETRLASALHEQAVVFSEQVPVNFRDRFIDAFSHVSSGGLQVGPGQTGAATQLPPDVPAHQQVLVLFEHVFDHAFVIAMRPSLLAAIAVLVIGALSCLALKNGRRETEPASQAEHLVGEHVG</sequence>
<feature type="transmembrane region" description="Helical" evidence="6">
    <location>
        <begin position="129"/>
        <end position="146"/>
    </location>
</feature>